<feature type="domain" description="Alcohol dehydrogenase-like N-terminal" evidence="8">
    <location>
        <begin position="25"/>
        <end position="137"/>
    </location>
</feature>
<evidence type="ECO:0000313" key="10">
    <source>
        <dbReference type="Proteomes" id="UP001155241"/>
    </source>
</evidence>
<dbReference type="RefSeq" id="WP_252856241.1">
    <property type="nucleotide sequence ID" value="NZ_JAMXLR010000095.1"/>
</dbReference>
<dbReference type="Pfam" id="PF00107">
    <property type="entry name" value="ADH_zinc_N"/>
    <property type="match status" value="1"/>
</dbReference>
<evidence type="ECO:0000256" key="3">
    <source>
        <dbReference type="ARBA" id="ARBA00022723"/>
    </source>
</evidence>
<keyword evidence="5" id="KW-0560">Oxidoreductase</keyword>
<dbReference type="PROSITE" id="PS00059">
    <property type="entry name" value="ADH_ZINC"/>
    <property type="match status" value="1"/>
</dbReference>
<reference evidence="9" key="1">
    <citation type="submission" date="2022-06" db="EMBL/GenBank/DDBJ databases">
        <title>Aeoliella straminimaris, a novel planctomycete from sediments.</title>
        <authorList>
            <person name="Vitorino I.R."/>
            <person name="Lage O.M."/>
        </authorList>
    </citation>
    <scope>NUCLEOTIDE SEQUENCE</scope>
    <source>
        <strain evidence="9">ICT_H6.2</strain>
    </source>
</reference>
<evidence type="ECO:0000313" key="9">
    <source>
        <dbReference type="EMBL" id="MCO6048128.1"/>
    </source>
</evidence>
<evidence type="ECO:0000256" key="1">
    <source>
        <dbReference type="ARBA" id="ARBA00001947"/>
    </source>
</evidence>
<accession>A0A9X2FGT2</accession>
<dbReference type="PANTHER" id="PTHR43161">
    <property type="entry name" value="SORBITOL DEHYDROGENASE"/>
    <property type="match status" value="1"/>
</dbReference>
<dbReference type="Pfam" id="PF08240">
    <property type="entry name" value="ADH_N"/>
    <property type="match status" value="1"/>
</dbReference>
<keyword evidence="4 6" id="KW-0862">Zinc</keyword>
<keyword evidence="3 6" id="KW-0479">Metal-binding</keyword>
<comment type="cofactor">
    <cofactor evidence="1 6">
        <name>Zn(2+)</name>
        <dbReference type="ChEBI" id="CHEBI:29105"/>
    </cofactor>
</comment>
<dbReference type="InterPro" id="IPR011032">
    <property type="entry name" value="GroES-like_sf"/>
</dbReference>
<dbReference type="SUPFAM" id="SSF50129">
    <property type="entry name" value="GroES-like"/>
    <property type="match status" value="1"/>
</dbReference>
<dbReference type="InterPro" id="IPR036291">
    <property type="entry name" value="NAD(P)-bd_dom_sf"/>
</dbReference>
<sequence>MKSFKLSALHTLELREVPAPTLQQDTDVLIKMGAVGVCGSDLHYYTTGRIGDQVVEYPFTVGHECAGTVLEVGSQVSTVAEGDRVAIEPSLSCGTCDQCRTGRENTCRHNLFLGCPGQVEGALVEQLVMPETNVFRVAEDFDFGAATFSEPLAIGVYTVQQSALEREHAIGILGMGPIGHSVMLPAVDMGCRAIYCTDKVDYRCQAACEAGATWAGNPSREDVVAEVLAREPAGLDIVYECCGQQAALDQAIELLKPGGLLMIVGIPECDAVNFPPHLMRRKELTIMNVRRQRGCVPAALQLIARHRAKVDNLLTHHFAFDDTEAAFDLVEHKRDGVIKAIIEF</sequence>
<organism evidence="9 10">
    <name type="scientific">Aeoliella straminimaris</name>
    <dbReference type="NCBI Taxonomy" id="2954799"/>
    <lineage>
        <taxon>Bacteria</taxon>
        <taxon>Pseudomonadati</taxon>
        <taxon>Planctomycetota</taxon>
        <taxon>Planctomycetia</taxon>
        <taxon>Pirellulales</taxon>
        <taxon>Lacipirellulaceae</taxon>
        <taxon>Aeoliella</taxon>
    </lineage>
</organism>
<protein>
    <submittedName>
        <fullName evidence="9">Alcohol dehydrogenase catalytic domain-containing protein</fullName>
    </submittedName>
</protein>
<dbReference type="SUPFAM" id="SSF51735">
    <property type="entry name" value="NAD(P)-binding Rossmann-fold domains"/>
    <property type="match status" value="1"/>
</dbReference>
<feature type="domain" description="Alcohol dehydrogenase-like C-terminal" evidence="7">
    <location>
        <begin position="177"/>
        <end position="304"/>
    </location>
</feature>
<comment type="similarity">
    <text evidence="2 6">Belongs to the zinc-containing alcohol dehydrogenase family.</text>
</comment>
<gene>
    <name evidence="9" type="ORF">NG895_29895</name>
</gene>
<dbReference type="Gene3D" id="3.90.180.10">
    <property type="entry name" value="Medium-chain alcohol dehydrogenases, catalytic domain"/>
    <property type="match status" value="1"/>
</dbReference>
<evidence type="ECO:0000259" key="8">
    <source>
        <dbReference type="Pfam" id="PF08240"/>
    </source>
</evidence>
<evidence type="ECO:0000256" key="4">
    <source>
        <dbReference type="ARBA" id="ARBA00022833"/>
    </source>
</evidence>
<evidence type="ECO:0000256" key="6">
    <source>
        <dbReference type="RuleBase" id="RU361277"/>
    </source>
</evidence>
<dbReference type="PANTHER" id="PTHR43161:SF9">
    <property type="entry name" value="SORBITOL DEHYDROGENASE"/>
    <property type="match status" value="1"/>
</dbReference>
<evidence type="ECO:0000259" key="7">
    <source>
        <dbReference type="Pfam" id="PF00107"/>
    </source>
</evidence>
<proteinExistence type="inferred from homology"/>
<dbReference type="Gene3D" id="3.40.50.720">
    <property type="entry name" value="NAD(P)-binding Rossmann-like Domain"/>
    <property type="match status" value="1"/>
</dbReference>
<dbReference type="Proteomes" id="UP001155241">
    <property type="component" value="Unassembled WGS sequence"/>
</dbReference>
<evidence type="ECO:0000256" key="5">
    <source>
        <dbReference type="ARBA" id="ARBA00023002"/>
    </source>
</evidence>
<name>A0A9X2FGT2_9BACT</name>
<dbReference type="InterPro" id="IPR013154">
    <property type="entry name" value="ADH-like_N"/>
</dbReference>
<comment type="caution">
    <text evidence="9">The sequence shown here is derived from an EMBL/GenBank/DDBJ whole genome shotgun (WGS) entry which is preliminary data.</text>
</comment>
<evidence type="ECO:0000256" key="2">
    <source>
        <dbReference type="ARBA" id="ARBA00008072"/>
    </source>
</evidence>
<dbReference type="InterPro" id="IPR013149">
    <property type="entry name" value="ADH-like_C"/>
</dbReference>
<keyword evidence="10" id="KW-1185">Reference proteome</keyword>
<dbReference type="GO" id="GO:0008270">
    <property type="term" value="F:zinc ion binding"/>
    <property type="evidence" value="ECO:0007669"/>
    <property type="project" value="InterPro"/>
</dbReference>
<dbReference type="EMBL" id="JAMXLR010000095">
    <property type="protein sequence ID" value="MCO6048128.1"/>
    <property type="molecule type" value="Genomic_DNA"/>
</dbReference>
<dbReference type="GO" id="GO:0016491">
    <property type="term" value="F:oxidoreductase activity"/>
    <property type="evidence" value="ECO:0007669"/>
    <property type="project" value="UniProtKB-KW"/>
</dbReference>
<dbReference type="InterPro" id="IPR002328">
    <property type="entry name" value="ADH_Zn_CS"/>
</dbReference>
<dbReference type="AlphaFoldDB" id="A0A9X2FGT2"/>